<sequence length="99" mass="10833">ECPSYPNGILLACNPTEELQIGGRVPVDFTKIRVTGAIYDEISTWTNENKCVGEGIRADGEIHTNTMYSSYKGPPSTSILSIGSHERCTLYYGDGLLFV</sequence>
<protein>
    <submittedName>
        <fullName evidence="1">Uncharacterized protein</fullName>
    </submittedName>
</protein>
<comment type="caution">
    <text evidence="1">The sequence shown here is derived from an EMBL/GenBank/DDBJ whole genome shotgun (WGS) entry which is preliminary data.</text>
</comment>
<dbReference type="Proteomes" id="UP000708208">
    <property type="component" value="Unassembled WGS sequence"/>
</dbReference>
<feature type="non-terminal residue" evidence="1">
    <location>
        <position position="1"/>
    </location>
</feature>
<organism evidence="1 2">
    <name type="scientific">Allacma fusca</name>
    <dbReference type="NCBI Taxonomy" id="39272"/>
    <lineage>
        <taxon>Eukaryota</taxon>
        <taxon>Metazoa</taxon>
        <taxon>Ecdysozoa</taxon>
        <taxon>Arthropoda</taxon>
        <taxon>Hexapoda</taxon>
        <taxon>Collembola</taxon>
        <taxon>Symphypleona</taxon>
        <taxon>Sminthuridae</taxon>
        <taxon>Allacma</taxon>
    </lineage>
</organism>
<gene>
    <name evidence="1" type="ORF">AFUS01_LOCUS7188</name>
</gene>
<accession>A0A8J2JNC4</accession>
<evidence type="ECO:0000313" key="1">
    <source>
        <dbReference type="EMBL" id="CAG7717749.1"/>
    </source>
</evidence>
<proteinExistence type="predicted"/>
<dbReference type="AlphaFoldDB" id="A0A8J2JNC4"/>
<evidence type="ECO:0000313" key="2">
    <source>
        <dbReference type="Proteomes" id="UP000708208"/>
    </source>
</evidence>
<keyword evidence="2" id="KW-1185">Reference proteome</keyword>
<name>A0A8J2JNC4_9HEXA</name>
<reference evidence="1" key="1">
    <citation type="submission" date="2021-06" db="EMBL/GenBank/DDBJ databases">
        <authorList>
            <person name="Hodson N. C."/>
            <person name="Mongue J. A."/>
            <person name="Jaron S. K."/>
        </authorList>
    </citation>
    <scope>NUCLEOTIDE SEQUENCE</scope>
</reference>
<dbReference type="EMBL" id="CAJVCH010048303">
    <property type="protein sequence ID" value="CAG7717749.1"/>
    <property type="molecule type" value="Genomic_DNA"/>
</dbReference>